<dbReference type="RefSeq" id="WP_340528964.1">
    <property type="nucleotide sequence ID" value="NZ_FMSH01000455.1"/>
</dbReference>
<keyword evidence="1" id="KW-1133">Transmembrane helix</keyword>
<gene>
    <name evidence="2" type="ORF">CNECB9_5080007</name>
</gene>
<evidence type="ECO:0000313" key="2">
    <source>
        <dbReference type="EMBL" id="SCU91560.1"/>
    </source>
</evidence>
<organism evidence="2">
    <name type="scientific">Cupriavidus necator</name>
    <name type="common">Alcaligenes eutrophus</name>
    <name type="synonym">Ralstonia eutropha</name>
    <dbReference type="NCBI Taxonomy" id="106590"/>
    <lineage>
        <taxon>Bacteria</taxon>
        <taxon>Pseudomonadati</taxon>
        <taxon>Pseudomonadota</taxon>
        <taxon>Betaproteobacteria</taxon>
        <taxon>Burkholderiales</taxon>
        <taxon>Burkholderiaceae</taxon>
        <taxon>Cupriavidus</taxon>
    </lineage>
</organism>
<sequence length="73" mass="7802">MFFGYAGVVSTAVLLVDLVLVMVWLGALGYLLWVSPGQRRVLLVVAGMTVLAIVACYALDIRVIRAMFSVAAA</sequence>
<protein>
    <submittedName>
        <fullName evidence="2">Uncharacterized protein</fullName>
    </submittedName>
</protein>
<feature type="transmembrane region" description="Helical" evidence="1">
    <location>
        <begin position="41"/>
        <end position="59"/>
    </location>
</feature>
<dbReference type="AlphaFoldDB" id="A0A1K0JVK2"/>
<proteinExistence type="predicted"/>
<feature type="transmembrane region" description="Helical" evidence="1">
    <location>
        <begin position="12"/>
        <end position="35"/>
    </location>
</feature>
<keyword evidence="1" id="KW-0812">Transmembrane</keyword>
<keyword evidence="1" id="KW-0472">Membrane</keyword>
<accession>A0A1K0JVK2</accession>
<dbReference type="EMBL" id="FMSH01000455">
    <property type="protein sequence ID" value="SCU91560.1"/>
    <property type="molecule type" value="Genomic_DNA"/>
</dbReference>
<name>A0A1K0JVK2_CUPNE</name>
<reference evidence="2" key="1">
    <citation type="submission" date="2016-09" db="EMBL/GenBank/DDBJ databases">
        <authorList>
            <person name="Capua I."/>
            <person name="De Benedictis P."/>
            <person name="Joannis T."/>
            <person name="Lombin L.H."/>
            <person name="Cattoli G."/>
        </authorList>
    </citation>
    <scope>NUCLEOTIDE SEQUENCE</scope>
    <source>
        <strain evidence="2">B9</strain>
    </source>
</reference>
<evidence type="ECO:0000256" key="1">
    <source>
        <dbReference type="SAM" id="Phobius"/>
    </source>
</evidence>